<proteinExistence type="predicted"/>
<comment type="caution">
    <text evidence="1">The sequence shown here is derived from an EMBL/GenBank/DDBJ whole genome shotgun (WGS) entry which is preliminary data.</text>
</comment>
<protein>
    <recommendedName>
        <fullName evidence="3">MFS transporter</fullName>
    </recommendedName>
</protein>
<reference evidence="2" key="1">
    <citation type="journal article" date="2019" name="Int. J. Syst. Evol. Microbiol.">
        <title>The Global Catalogue of Microorganisms (GCM) 10K type strain sequencing project: providing services to taxonomists for standard genome sequencing and annotation.</title>
        <authorList>
            <consortium name="The Broad Institute Genomics Platform"/>
            <consortium name="The Broad Institute Genome Sequencing Center for Infectious Disease"/>
            <person name="Wu L."/>
            <person name="Ma J."/>
        </authorList>
    </citation>
    <scope>NUCLEOTIDE SEQUENCE [LARGE SCALE GENOMIC DNA]</scope>
    <source>
        <strain evidence="2">CGMCC 1.10106</strain>
    </source>
</reference>
<accession>A0ABQ1G682</accession>
<evidence type="ECO:0000313" key="1">
    <source>
        <dbReference type="EMBL" id="GGA37571.1"/>
    </source>
</evidence>
<name>A0ABQ1G682_9SPHN</name>
<evidence type="ECO:0000313" key="2">
    <source>
        <dbReference type="Proteomes" id="UP000618591"/>
    </source>
</evidence>
<dbReference type="Proteomes" id="UP000618591">
    <property type="component" value="Unassembled WGS sequence"/>
</dbReference>
<gene>
    <name evidence="1" type="ORF">GCM10011395_04850</name>
</gene>
<keyword evidence="2" id="KW-1185">Reference proteome</keyword>
<evidence type="ECO:0008006" key="3">
    <source>
        <dbReference type="Google" id="ProtNLM"/>
    </source>
</evidence>
<organism evidence="1 2">
    <name type="scientific">Sphingomonas psychrolutea</name>
    <dbReference type="NCBI Taxonomy" id="1259676"/>
    <lineage>
        <taxon>Bacteria</taxon>
        <taxon>Pseudomonadati</taxon>
        <taxon>Pseudomonadota</taxon>
        <taxon>Alphaproteobacteria</taxon>
        <taxon>Sphingomonadales</taxon>
        <taxon>Sphingomonadaceae</taxon>
        <taxon>Sphingomonas</taxon>
    </lineage>
</organism>
<dbReference type="EMBL" id="BMDW01000002">
    <property type="protein sequence ID" value="GGA37571.1"/>
    <property type="molecule type" value="Genomic_DNA"/>
</dbReference>
<dbReference type="RefSeq" id="WP_188445233.1">
    <property type="nucleotide sequence ID" value="NZ_BMDW01000002.1"/>
</dbReference>
<sequence length="97" mass="10615">MLTSFISGGVLVRPPMGWRSDRLGSHNLFIGATAMFILSSKLRGTATLEGEVGRQAGKIAYRNNFNILFWLLLCLAPLCFAPKRPKPTTGRAVIHAD</sequence>